<name>A0A5N6YCD3_9EURO</name>
<proteinExistence type="predicted"/>
<dbReference type="AlphaFoldDB" id="A0A5N6YCD3"/>
<accession>A0A5N6YCD3</accession>
<gene>
    <name evidence="1" type="ORF">BDV24DRAFT_33466</name>
</gene>
<reference evidence="1" key="1">
    <citation type="submission" date="2019-04" db="EMBL/GenBank/DDBJ databases">
        <title>Friends and foes A comparative genomics study of 23 Aspergillus species from section Flavi.</title>
        <authorList>
            <consortium name="DOE Joint Genome Institute"/>
            <person name="Kjaerbolling I."/>
            <person name="Vesth T."/>
            <person name="Frisvad J.C."/>
            <person name="Nybo J.L."/>
            <person name="Theobald S."/>
            <person name="Kildgaard S."/>
            <person name="Isbrandt T."/>
            <person name="Kuo A."/>
            <person name="Sato A."/>
            <person name="Lyhne E.K."/>
            <person name="Kogle M.E."/>
            <person name="Wiebenga A."/>
            <person name="Kun R.S."/>
            <person name="Lubbers R.J."/>
            <person name="Makela M.R."/>
            <person name="Barry K."/>
            <person name="Chovatia M."/>
            <person name="Clum A."/>
            <person name="Daum C."/>
            <person name="Haridas S."/>
            <person name="He G."/>
            <person name="LaButti K."/>
            <person name="Lipzen A."/>
            <person name="Mondo S."/>
            <person name="Riley R."/>
            <person name="Salamov A."/>
            <person name="Simmons B.A."/>
            <person name="Magnuson J.K."/>
            <person name="Henrissat B."/>
            <person name="Mortensen U.H."/>
            <person name="Larsen T.O."/>
            <person name="Devries R.P."/>
            <person name="Grigoriev I.V."/>
            <person name="Machida M."/>
            <person name="Baker S.E."/>
            <person name="Andersen M.R."/>
        </authorList>
    </citation>
    <scope>NUCLEOTIDE SEQUENCE</scope>
    <source>
        <strain evidence="1">CBS 117612</strain>
    </source>
</reference>
<organism evidence="1">
    <name type="scientific">Aspergillus arachidicola</name>
    <dbReference type="NCBI Taxonomy" id="656916"/>
    <lineage>
        <taxon>Eukaryota</taxon>
        <taxon>Fungi</taxon>
        <taxon>Dikarya</taxon>
        <taxon>Ascomycota</taxon>
        <taxon>Pezizomycotina</taxon>
        <taxon>Eurotiomycetes</taxon>
        <taxon>Eurotiomycetidae</taxon>
        <taxon>Eurotiales</taxon>
        <taxon>Aspergillaceae</taxon>
        <taxon>Aspergillus</taxon>
        <taxon>Aspergillus subgen. Circumdati</taxon>
    </lineage>
</organism>
<sequence>MEARSLMVKTNICVNVSHNSWCCIWTTRPEREAWIPDGMDQSGSSTLGLSGFLVLVLRYHRASRASFGLRSRRNRHIHFVLCTVFAAHLCQDNDTPG</sequence>
<evidence type="ECO:0000313" key="1">
    <source>
        <dbReference type="EMBL" id="KAE8343141.1"/>
    </source>
</evidence>
<dbReference type="EMBL" id="ML737130">
    <property type="protein sequence ID" value="KAE8343141.1"/>
    <property type="molecule type" value="Genomic_DNA"/>
</dbReference>
<protein>
    <submittedName>
        <fullName evidence="1">Uncharacterized protein</fullName>
    </submittedName>
</protein>
<dbReference type="Proteomes" id="UP000325558">
    <property type="component" value="Unassembled WGS sequence"/>
</dbReference>